<evidence type="ECO:0000313" key="3">
    <source>
        <dbReference type="Proteomes" id="UP001054945"/>
    </source>
</evidence>
<evidence type="ECO:0000256" key="1">
    <source>
        <dbReference type="SAM" id="Phobius"/>
    </source>
</evidence>
<keyword evidence="1" id="KW-0472">Membrane</keyword>
<comment type="caution">
    <text evidence="2">The sequence shown here is derived from an EMBL/GenBank/DDBJ whole genome shotgun (WGS) entry which is preliminary data.</text>
</comment>
<accession>A0AAV4XDG3</accession>
<gene>
    <name evidence="2" type="ORF">CEXT_112761</name>
</gene>
<dbReference type="EMBL" id="BPLR01000227">
    <property type="protein sequence ID" value="GIY93055.1"/>
    <property type="molecule type" value="Genomic_DNA"/>
</dbReference>
<evidence type="ECO:0000313" key="2">
    <source>
        <dbReference type="EMBL" id="GIY93055.1"/>
    </source>
</evidence>
<name>A0AAV4XDG3_CAEEX</name>
<sequence length="111" mass="12816">MVDVLQGYFKDIGSLSFERILMSARTSYWLCQFSVAFGELNVINASLLKRINRRTYGKQSSLPYYKANLQDPEAIILKAGVRSKNRVRCVFHSDLIEEQVEWALQKIKAIK</sequence>
<proteinExistence type="predicted"/>
<protein>
    <submittedName>
        <fullName evidence="2">Uncharacterized protein</fullName>
    </submittedName>
</protein>
<keyword evidence="1" id="KW-0812">Transmembrane</keyword>
<organism evidence="2 3">
    <name type="scientific">Caerostris extrusa</name>
    <name type="common">Bark spider</name>
    <name type="synonym">Caerostris bankana</name>
    <dbReference type="NCBI Taxonomy" id="172846"/>
    <lineage>
        <taxon>Eukaryota</taxon>
        <taxon>Metazoa</taxon>
        <taxon>Ecdysozoa</taxon>
        <taxon>Arthropoda</taxon>
        <taxon>Chelicerata</taxon>
        <taxon>Arachnida</taxon>
        <taxon>Araneae</taxon>
        <taxon>Araneomorphae</taxon>
        <taxon>Entelegynae</taxon>
        <taxon>Araneoidea</taxon>
        <taxon>Araneidae</taxon>
        <taxon>Caerostris</taxon>
    </lineage>
</organism>
<keyword evidence="1" id="KW-1133">Transmembrane helix</keyword>
<keyword evidence="3" id="KW-1185">Reference proteome</keyword>
<dbReference type="AlphaFoldDB" id="A0AAV4XDG3"/>
<reference evidence="2 3" key="1">
    <citation type="submission" date="2021-06" db="EMBL/GenBank/DDBJ databases">
        <title>Caerostris extrusa draft genome.</title>
        <authorList>
            <person name="Kono N."/>
            <person name="Arakawa K."/>
        </authorList>
    </citation>
    <scope>NUCLEOTIDE SEQUENCE [LARGE SCALE GENOMIC DNA]</scope>
</reference>
<feature type="transmembrane region" description="Helical" evidence="1">
    <location>
        <begin position="27"/>
        <end position="48"/>
    </location>
</feature>
<dbReference type="Proteomes" id="UP001054945">
    <property type="component" value="Unassembled WGS sequence"/>
</dbReference>